<dbReference type="Pfam" id="PF08100">
    <property type="entry name" value="Dimerisation"/>
    <property type="match status" value="1"/>
</dbReference>
<dbReference type="PANTHER" id="PTHR43712">
    <property type="entry name" value="PUTATIVE (AFU_ORTHOLOGUE AFUA_4G14580)-RELATED"/>
    <property type="match status" value="1"/>
</dbReference>
<evidence type="ECO:0000259" key="5">
    <source>
        <dbReference type="Pfam" id="PF08100"/>
    </source>
</evidence>
<dbReference type="Gene3D" id="1.10.10.10">
    <property type="entry name" value="Winged helix-like DNA-binding domain superfamily/Winged helix DNA-binding domain"/>
    <property type="match status" value="1"/>
</dbReference>
<evidence type="ECO:0000256" key="2">
    <source>
        <dbReference type="ARBA" id="ARBA00022679"/>
    </source>
</evidence>
<accession>A0ABS7JBS7</accession>
<keyword evidence="2" id="KW-0808">Transferase</keyword>
<dbReference type="Gene3D" id="3.40.50.150">
    <property type="entry name" value="Vaccinia Virus protein VP39"/>
    <property type="match status" value="1"/>
</dbReference>
<dbReference type="GO" id="GO:0032259">
    <property type="term" value="P:methylation"/>
    <property type="evidence" value="ECO:0007669"/>
    <property type="project" value="UniProtKB-KW"/>
</dbReference>
<comment type="caution">
    <text evidence="6">The sequence shown here is derived from an EMBL/GenBank/DDBJ whole genome shotgun (WGS) entry which is preliminary data.</text>
</comment>
<proteinExistence type="predicted"/>
<dbReference type="EMBL" id="JAIGNO010000010">
    <property type="protein sequence ID" value="MBX7483514.1"/>
    <property type="molecule type" value="Genomic_DNA"/>
</dbReference>
<evidence type="ECO:0000259" key="4">
    <source>
        <dbReference type="Pfam" id="PF00891"/>
    </source>
</evidence>
<dbReference type="PROSITE" id="PS51683">
    <property type="entry name" value="SAM_OMT_II"/>
    <property type="match status" value="1"/>
</dbReference>
<dbReference type="SUPFAM" id="SSF53335">
    <property type="entry name" value="S-adenosyl-L-methionine-dependent methyltransferases"/>
    <property type="match status" value="1"/>
</dbReference>
<evidence type="ECO:0000256" key="3">
    <source>
        <dbReference type="ARBA" id="ARBA00022691"/>
    </source>
</evidence>
<dbReference type="Proteomes" id="UP000755104">
    <property type="component" value="Unassembled WGS sequence"/>
</dbReference>
<feature type="domain" description="O-methyltransferase C-terminal" evidence="4">
    <location>
        <begin position="157"/>
        <end position="342"/>
    </location>
</feature>
<feature type="domain" description="O-methyltransferase dimerisation" evidence="5">
    <location>
        <begin position="39"/>
        <end position="98"/>
    </location>
</feature>
<dbReference type="InterPro" id="IPR001077">
    <property type="entry name" value="COMT_C"/>
</dbReference>
<gene>
    <name evidence="6" type="ORF">K3174_13345</name>
</gene>
<dbReference type="InterPro" id="IPR016461">
    <property type="entry name" value="COMT-like"/>
</dbReference>
<reference evidence="6 7" key="1">
    <citation type="submission" date="2021-08" db="EMBL/GenBank/DDBJ databases">
        <title>Comparative Genomics Analysis of the Genus Qipengyuania Reveals Extensive Genetic Diversity and Metabolic Versatility, Including the Description of Fifteen Novel Species.</title>
        <authorList>
            <person name="Liu Y."/>
        </authorList>
    </citation>
    <scope>NUCLEOTIDE SEQUENCE [LARGE SCALE GENOMIC DNA]</scope>
    <source>
        <strain evidence="6 7">6D47A</strain>
    </source>
</reference>
<dbReference type="CDD" id="cd02440">
    <property type="entry name" value="AdoMet_MTases"/>
    <property type="match status" value="1"/>
</dbReference>
<organism evidence="6 7">
    <name type="scientific">Qipengyuania qiaonensis</name>
    <dbReference type="NCBI Taxonomy" id="2867240"/>
    <lineage>
        <taxon>Bacteria</taxon>
        <taxon>Pseudomonadati</taxon>
        <taxon>Pseudomonadota</taxon>
        <taxon>Alphaproteobacteria</taxon>
        <taxon>Sphingomonadales</taxon>
        <taxon>Erythrobacteraceae</taxon>
        <taxon>Qipengyuania</taxon>
    </lineage>
</organism>
<dbReference type="SUPFAM" id="SSF46785">
    <property type="entry name" value="Winged helix' DNA-binding domain"/>
    <property type="match status" value="1"/>
</dbReference>
<dbReference type="PANTHER" id="PTHR43712:SF2">
    <property type="entry name" value="O-METHYLTRANSFERASE CICE"/>
    <property type="match status" value="1"/>
</dbReference>
<keyword evidence="7" id="KW-1185">Reference proteome</keyword>
<evidence type="ECO:0000313" key="6">
    <source>
        <dbReference type="EMBL" id="MBX7483514.1"/>
    </source>
</evidence>
<dbReference type="InterPro" id="IPR036390">
    <property type="entry name" value="WH_DNA-bd_sf"/>
</dbReference>
<keyword evidence="1 6" id="KW-0489">Methyltransferase</keyword>
<keyword evidence="3" id="KW-0949">S-adenosyl-L-methionine</keyword>
<protein>
    <submittedName>
        <fullName evidence="6">Methyltransferase domain-containing protein</fullName>
    </submittedName>
</protein>
<dbReference type="GO" id="GO:0008168">
    <property type="term" value="F:methyltransferase activity"/>
    <property type="evidence" value="ECO:0007669"/>
    <property type="project" value="UniProtKB-KW"/>
</dbReference>
<dbReference type="InterPro" id="IPR012967">
    <property type="entry name" value="COMT_dimerisation"/>
</dbReference>
<dbReference type="InterPro" id="IPR029063">
    <property type="entry name" value="SAM-dependent_MTases_sf"/>
</dbReference>
<evidence type="ECO:0000256" key="1">
    <source>
        <dbReference type="ARBA" id="ARBA00022603"/>
    </source>
</evidence>
<name>A0ABS7JBS7_9SPHN</name>
<dbReference type="Pfam" id="PF00891">
    <property type="entry name" value="Methyltransf_2"/>
    <property type="match status" value="1"/>
</dbReference>
<evidence type="ECO:0000313" key="7">
    <source>
        <dbReference type="Proteomes" id="UP000755104"/>
    </source>
</evidence>
<sequence length="362" mass="39286">MRFLGWRNCVLASRGFQRFAARNPVLRPIARRRAAALFDLVAGFTYSQTLFAVVESGLLERLEAGPALLGQIETVTKLDAAAAQRLLRAAAALDLVEEVEGRWWVLGRHGAALCGNDGAIAMIRHHRLLYADLVDPLALLADECRDSTRLARFWKYGAGEGADEVAAEYSQLMAISQQAVADEALAVFPFSDCGSLLDVGGGNGTFLRRIGKAHPQLRVALFDLPDVVALAQTAFAREDTSKLPTFHAGNFFDDSIPRGYDLISLVRILHDHDDVPALRLLENIHRSMTSGARLMIVEPMAKARGAEAMGDAYFGLYLWAMGSGRPRSASEIQAMLGAAGFRSSQAVQTHQPIVTSIIIATA</sequence>
<dbReference type="InterPro" id="IPR036388">
    <property type="entry name" value="WH-like_DNA-bd_sf"/>
</dbReference>